<gene>
    <name evidence="3" type="ORF">BLE401_01895</name>
</gene>
<feature type="coiled-coil region" evidence="1">
    <location>
        <begin position="32"/>
        <end position="81"/>
    </location>
</feature>
<sequence length="208" mass="23634">MRIFIVFMSLLSALSYRATWADTVTEPLEQRVEQLEQRLTDVTTHVEQLNQTVNTQVLDELQQLKLQVEALSATLKTETSNQKTESSPANEPSGAPLLLENWSYRPEKIKFNTYYAIDVALINNSGKDIVEFDARLNFRDALGGYLYSINLSRNLSIPAGTTRIDLGSRDNNRLVGEEHEMRKKQDKDIVAQLVIRRVVFADGTVARF</sequence>
<feature type="signal peptide" evidence="2">
    <location>
        <begin position="1"/>
        <end position="21"/>
    </location>
</feature>
<name>A0A2N9YAS5_9GAMM</name>
<accession>A0A2N9YAS5</accession>
<dbReference type="AlphaFoldDB" id="A0A2N9YAS5"/>
<dbReference type="KEGG" id="blep:AL038_04115"/>
<dbReference type="OrthoDB" id="9874338at2"/>
<dbReference type="EMBL" id="CP018889">
    <property type="protein sequence ID" value="AUI67568.1"/>
    <property type="molecule type" value="Genomic_DNA"/>
</dbReference>
<reference evidence="4" key="1">
    <citation type="submission" date="2016-12" db="EMBL/GenBank/DDBJ databases">
        <title>Complete Genome Sequence of Beggiatoa leptomitiformis D-401.</title>
        <authorList>
            <person name="Fomenkov A."/>
            <person name="Vincze T."/>
            <person name="Grabovich M."/>
            <person name="Anton B.P."/>
            <person name="Dubinina G."/>
            <person name="Orlova M."/>
            <person name="Belousova E."/>
            <person name="Roberts R.J."/>
        </authorList>
    </citation>
    <scope>NUCLEOTIDE SEQUENCE [LARGE SCALE GENOMIC DNA]</scope>
    <source>
        <strain evidence="4">D-401</strain>
    </source>
</reference>
<evidence type="ECO:0000313" key="3">
    <source>
        <dbReference type="EMBL" id="AUI67568.1"/>
    </source>
</evidence>
<evidence type="ECO:0000256" key="2">
    <source>
        <dbReference type="SAM" id="SignalP"/>
    </source>
</evidence>
<feature type="chain" id="PRO_5014776896" evidence="2">
    <location>
        <begin position="22"/>
        <end position="208"/>
    </location>
</feature>
<protein>
    <submittedName>
        <fullName evidence="3">Uncharacterized protein</fullName>
    </submittedName>
</protein>
<evidence type="ECO:0000313" key="4">
    <source>
        <dbReference type="Proteomes" id="UP000234271"/>
    </source>
</evidence>
<evidence type="ECO:0000256" key="1">
    <source>
        <dbReference type="SAM" id="Coils"/>
    </source>
</evidence>
<dbReference type="Proteomes" id="UP000234271">
    <property type="component" value="Chromosome"/>
</dbReference>
<keyword evidence="1" id="KW-0175">Coiled coil</keyword>
<dbReference type="RefSeq" id="WP_062149425.1">
    <property type="nucleotide sequence ID" value="NZ_CP012373.2"/>
</dbReference>
<keyword evidence="4" id="KW-1185">Reference proteome</keyword>
<organism evidence="3 4">
    <name type="scientific">Beggiatoa leptomitoformis</name>
    <dbReference type="NCBI Taxonomy" id="288004"/>
    <lineage>
        <taxon>Bacteria</taxon>
        <taxon>Pseudomonadati</taxon>
        <taxon>Pseudomonadota</taxon>
        <taxon>Gammaproteobacteria</taxon>
        <taxon>Thiotrichales</taxon>
        <taxon>Thiotrichaceae</taxon>
        <taxon>Beggiatoa</taxon>
    </lineage>
</organism>
<proteinExistence type="predicted"/>
<keyword evidence="2" id="KW-0732">Signal</keyword>